<dbReference type="CDD" id="cd07816">
    <property type="entry name" value="Bet_v1-like"/>
    <property type="match status" value="2"/>
</dbReference>
<dbReference type="SUPFAM" id="SSF55961">
    <property type="entry name" value="Bet v1-like"/>
    <property type="match status" value="2"/>
</dbReference>
<dbReference type="Pfam" id="PF00407">
    <property type="entry name" value="Bet_v_1"/>
    <property type="match status" value="2"/>
</dbReference>
<evidence type="ECO:0000259" key="1">
    <source>
        <dbReference type="SMART" id="SM01037"/>
    </source>
</evidence>
<reference evidence="2" key="1">
    <citation type="journal article" date="2023" name="Mol. Ecol. Resour.">
        <title>Chromosome-level genome assembly of a triploid poplar Populus alba 'Berolinensis'.</title>
        <authorList>
            <person name="Chen S."/>
            <person name="Yu Y."/>
            <person name="Wang X."/>
            <person name="Wang S."/>
            <person name="Zhang T."/>
            <person name="Zhou Y."/>
            <person name="He R."/>
            <person name="Meng N."/>
            <person name="Wang Y."/>
            <person name="Liu W."/>
            <person name="Liu Z."/>
            <person name="Liu J."/>
            <person name="Guo Q."/>
            <person name="Huang H."/>
            <person name="Sederoff R.R."/>
            <person name="Wang G."/>
            <person name="Qu G."/>
            <person name="Chen S."/>
        </authorList>
    </citation>
    <scope>NUCLEOTIDE SEQUENCE</scope>
    <source>
        <strain evidence="2">SC-2020</strain>
    </source>
</reference>
<keyword evidence="3" id="KW-1185">Reference proteome</keyword>
<dbReference type="SMART" id="SM01037">
    <property type="entry name" value="Bet_v_1"/>
    <property type="match status" value="2"/>
</dbReference>
<protein>
    <recommendedName>
        <fullName evidence="1">Bet v I/Major latex protein domain-containing protein</fullName>
    </recommendedName>
</protein>
<proteinExistence type="predicted"/>
<evidence type="ECO:0000313" key="3">
    <source>
        <dbReference type="Proteomes" id="UP001164929"/>
    </source>
</evidence>
<dbReference type="InterPro" id="IPR023393">
    <property type="entry name" value="START-like_dom_sf"/>
</dbReference>
<dbReference type="Proteomes" id="UP001164929">
    <property type="component" value="Chromosome 10"/>
</dbReference>
<dbReference type="GO" id="GO:0006952">
    <property type="term" value="P:defense response"/>
    <property type="evidence" value="ECO:0007669"/>
    <property type="project" value="InterPro"/>
</dbReference>
<dbReference type="InterPro" id="IPR000916">
    <property type="entry name" value="Bet_v_I/MLP"/>
</dbReference>
<comment type="caution">
    <text evidence="2">The sequence shown here is derived from an EMBL/GenBank/DDBJ whole genome shotgun (WGS) entry which is preliminary data.</text>
</comment>
<feature type="domain" description="Bet v I/Major latex protein" evidence="1">
    <location>
        <begin position="144"/>
        <end position="294"/>
    </location>
</feature>
<accession>A0AAD6MAY2</accession>
<evidence type="ECO:0000313" key="2">
    <source>
        <dbReference type="EMBL" id="KAJ6981987.1"/>
    </source>
</evidence>
<dbReference type="InterPro" id="IPR051761">
    <property type="entry name" value="MLP-like_ligand-binding"/>
</dbReference>
<organism evidence="2 3">
    <name type="scientific">Populus alba x Populus x berolinensis</name>
    <dbReference type="NCBI Taxonomy" id="444605"/>
    <lineage>
        <taxon>Eukaryota</taxon>
        <taxon>Viridiplantae</taxon>
        <taxon>Streptophyta</taxon>
        <taxon>Embryophyta</taxon>
        <taxon>Tracheophyta</taxon>
        <taxon>Spermatophyta</taxon>
        <taxon>Magnoliopsida</taxon>
        <taxon>eudicotyledons</taxon>
        <taxon>Gunneridae</taxon>
        <taxon>Pentapetalae</taxon>
        <taxon>rosids</taxon>
        <taxon>fabids</taxon>
        <taxon>Malpighiales</taxon>
        <taxon>Salicaceae</taxon>
        <taxon>Saliceae</taxon>
        <taxon>Populus</taxon>
    </lineage>
</organism>
<name>A0AAD6MAY2_9ROSI</name>
<dbReference type="EMBL" id="JAQIZT010000010">
    <property type="protein sequence ID" value="KAJ6981987.1"/>
    <property type="molecule type" value="Genomic_DNA"/>
</dbReference>
<dbReference type="PANTHER" id="PTHR31907">
    <property type="entry name" value="MLP-LIKE PROTEIN 423"/>
    <property type="match status" value="1"/>
</dbReference>
<sequence length="300" mass="33866">MTLFGKMEAEVEVKVSAETFHDIFSCRPHHISNMSPAKIQNVDLHEGEWGKPGSVICWSYVHDGVAKTAKEVIEAIDDEKLSTTFKVIEGDMITTEYKSFTAIVQATPKGEGSCLAHWTFEYEKLNENVPDPQTFDYLRSKMTVLFGKMEAEVEIKVSAETFHDIFSCRPHHISNMSPAKIQNVDLHEGEWGKPGTVICWSYVHDGVAKTAKEVIEAIDDEKLSTTFKVIEGDITTEYKNFIIIVQATPKGEGSCLVHWTFEYEKLNENVPDPQTLLEFCIHCSKEIEDHHLTQLPTAQA</sequence>
<gene>
    <name evidence="2" type="ORF">NC653_025174</name>
</gene>
<feature type="domain" description="Bet v I/Major latex protein" evidence="1">
    <location>
        <begin position="2"/>
        <end position="141"/>
    </location>
</feature>
<dbReference type="Gene3D" id="3.30.530.20">
    <property type="match status" value="2"/>
</dbReference>
<dbReference type="AlphaFoldDB" id="A0AAD6MAY2"/>